<evidence type="ECO:0000259" key="10">
    <source>
        <dbReference type="Pfam" id="PF15412"/>
    </source>
</evidence>
<keyword evidence="4 7" id="KW-0233">DNA recombination</keyword>
<feature type="domain" description="Nse4/EID protein Nse3/MAGE-binding" evidence="10">
    <location>
        <begin position="180"/>
        <end position="230"/>
    </location>
</feature>
<feature type="region of interest" description="Disordered" evidence="8">
    <location>
        <begin position="299"/>
        <end position="328"/>
    </location>
</feature>
<evidence type="ECO:0000256" key="1">
    <source>
        <dbReference type="ARBA" id="ARBA00004123"/>
    </source>
</evidence>
<dbReference type="Proteomes" id="UP000325902">
    <property type="component" value="Unassembled WGS sequence"/>
</dbReference>
<dbReference type="PANTHER" id="PTHR16140">
    <property type="entry name" value="NON-STRUCTURAL MAINTENANCE OF CHROMOSOMES ELEMENT 4"/>
    <property type="match status" value="1"/>
</dbReference>
<dbReference type="GO" id="GO:0006310">
    <property type="term" value="P:DNA recombination"/>
    <property type="evidence" value="ECO:0007669"/>
    <property type="project" value="UniProtKB-UniRule"/>
</dbReference>
<evidence type="ECO:0000256" key="5">
    <source>
        <dbReference type="ARBA" id="ARBA00023204"/>
    </source>
</evidence>
<feature type="compositionally biased region" description="Polar residues" evidence="8">
    <location>
        <begin position="1"/>
        <end position="18"/>
    </location>
</feature>
<proteinExistence type="inferred from homology"/>
<evidence type="ECO:0000256" key="7">
    <source>
        <dbReference type="RuleBase" id="RU365071"/>
    </source>
</evidence>
<evidence type="ECO:0000259" key="9">
    <source>
        <dbReference type="Pfam" id="PF08743"/>
    </source>
</evidence>
<evidence type="ECO:0000256" key="4">
    <source>
        <dbReference type="ARBA" id="ARBA00023172"/>
    </source>
</evidence>
<feature type="region of interest" description="Disordered" evidence="8">
    <location>
        <begin position="229"/>
        <end position="260"/>
    </location>
</feature>
<evidence type="ECO:0000313" key="12">
    <source>
        <dbReference type="Proteomes" id="UP000325902"/>
    </source>
</evidence>
<dbReference type="GO" id="GO:0005634">
    <property type="term" value="C:nucleus"/>
    <property type="evidence" value="ECO:0007669"/>
    <property type="project" value="UniProtKB-SubCell"/>
</dbReference>
<reference evidence="11 12" key="1">
    <citation type="journal article" date="2019" name="Sci. Rep.">
        <title>A multi-omics analysis of the grapevine pathogen Lasiodiplodia theobromae reveals that temperature affects the expression of virulence- and pathogenicity-related genes.</title>
        <authorList>
            <person name="Felix C."/>
            <person name="Meneses R."/>
            <person name="Goncalves M.F.M."/>
            <person name="Tilleman L."/>
            <person name="Duarte A.S."/>
            <person name="Jorrin-Novo J.V."/>
            <person name="Van de Peer Y."/>
            <person name="Deforce D."/>
            <person name="Van Nieuwerburgh F."/>
            <person name="Esteves A.C."/>
            <person name="Alves A."/>
        </authorList>
    </citation>
    <scope>NUCLEOTIDE SEQUENCE [LARGE SCALE GENOMIC DNA]</scope>
    <source>
        <strain evidence="11 12">LA-SOL3</strain>
    </source>
</reference>
<accession>A0A5N5DA67</accession>
<dbReference type="InterPro" id="IPR027786">
    <property type="entry name" value="Nse4/EID"/>
</dbReference>
<keyword evidence="5 7" id="KW-0234">DNA repair</keyword>
<dbReference type="OrthoDB" id="361242at2759"/>
<evidence type="ECO:0000256" key="3">
    <source>
        <dbReference type="ARBA" id="ARBA00022763"/>
    </source>
</evidence>
<dbReference type="Pfam" id="PF08743">
    <property type="entry name" value="Nse4_C"/>
    <property type="match status" value="1"/>
</dbReference>
<dbReference type="InterPro" id="IPR029225">
    <property type="entry name" value="Nse4_Nse3-bd"/>
</dbReference>
<comment type="subcellular location">
    <subcellularLocation>
        <location evidence="1 7">Nucleus</location>
    </subcellularLocation>
</comment>
<comment type="caution">
    <text evidence="11">The sequence shown here is derived from an EMBL/GenBank/DDBJ whole genome shotgun (WGS) entry which is preliminary data.</text>
</comment>
<keyword evidence="12" id="KW-1185">Reference proteome</keyword>
<protein>
    <recommendedName>
        <fullName evidence="7">Non-structural maintenance of chromosomes element 4</fullName>
    </recommendedName>
</protein>
<keyword evidence="3 7" id="KW-0227">DNA damage</keyword>
<comment type="subunit">
    <text evidence="7">Component of the SMC5-SMC6 complex.</text>
</comment>
<name>A0A5N5DA67_9PEZI</name>
<evidence type="ECO:0000256" key="6">
    <source>
        <dbReference type="ARBA" id="ARBA00023242"/>
    </source>
</evidence>
<feature type="compositionally biased region" description="Basic and acidic residues" evidence="8">
    <location>
        <begin position="19"/>
        <end position="29"/>
    </location>
</feature>
<feature type="compositionally biased region" description="Basic and acidic residues" evidence="8">
    <location>
        <begin position="310"/>
        <end position="328"/>
    </location>
</feature>
<dbReference type="InterPro" id="IPR014854">
    <property type="entry name" value="Nse4_C"/>
</dbReference>
<evidence type="ECO:0000256" key="8">
    <source>
        <dbReference type="SAM" id="MobiDB-lite"/>
    </source>
</evidence>
<evidence type="ECO:0000313" key="11">
    <source>
        <dbReference type="EMBL" id="KAB2574713.1"/>
    </source>
</evidence>
<dbReference type="GO" id="GO:0030915">
    <property type="term" value="C:Smc5-Smc6 complex"/>
    <property type="evidence" value="ECO:0007669"/>
    <property type="project" value="UniProtKB-UniRule"/>
</dbReference>
<comment type="function">
    <text evidence="7">Component of the SMC5-SMC6 complex, that promotes sister chromatid alignment after DNA damage and facilitates double-stranded DNA breaks (DSBs) repair via homologous recombination between sister chromatids.</text>
</comment>
<dbReference type="AlphaFoldDB" id="A0A5N5DA67"/>
<dbReference type="PANTHER" id="PTHR16140:SF0">
    <property type="entry name" value="NON-STRUCTURAL MAINTENANCE OF CHROMOSOMES ELEMENT 4"/>
    <property type="match status" value="1"/>
</dbReference>
<dbReference type="GO" id="GO:0006281">
    <property type="term" value="P:DNA repair"/>
    <property type="evidence" value="ECO:0007669"/>
    <property type="project" value="UniProtKB-UniRule"/>
</dbReference>
<dbReference type="Pfam" id="PF15412">
    <property type="entry name" value="Nse4-Nse3_bdg"/>
    <property type="match status" value="1"/>
</dbReference>
<comment type="similarity">
    <text evidence="2 7">Belongs to the NSE4 family.</text>
</comment>
<gene>
    <name evidence="11" type="primary">NSMCE4A</name>
    <name evidence="11" type="ORF">DBV05_g6653</name>
</gene>
<organism evidence="11 12">
    <name type="scientific">Lasiodiplodia theobromae</name>
    <dbReference type="NCBI Taxonomy" id="45133"/>
    <lineage>
        <taxon>Eukaryota</taxon>
        <taxon>Fungi</taxon>
        <taxon>Dikarya</taxon>
        <taxon>Ascomycota</taxon>
        <taxon>Pezizomycotina</taxon>
        <taxon>Dothideomycetes</taxon>
        <taxon>Dothideomycetes incertae sedis</taxon>
        <taxon>Botryosphaeriales</taxon>
        <taxon>Botryosphaeriaceae</taxon>
        <taxon>Lasiodiplodia</taxon>
    </lineage>
</organism>
<feature type="compositionally biased region" description="Low complexity" evidence="8">
    <location>
        <begin position="30"/>
        <end position="44"/>
    </location>
</feature>
<dbReference type="EMBL" id="VCHE01000040">
    <property type="protein sequence ID" value="KAB2574713.1"/>
    <property type="molecule type" value="Genomic_DNA"/>
</dbReference>
<sequence length="496" mass="55764">MARLNNSVPASTPDTESSIYRDRTPDDRPSASSTRQRAARSFSAVSSPLDASSDKENYPNGHSARLEKGKAPMHPPSIPTPTSDNGETPRANKRRRLQDRETSVATTNNGEPVPDLQYYDPDQNPEERRQLRRDLRAQMRDFNDDRDSIMAGDNTKLVQYIEKSNSLMNRVKQTADAALDARFLVAASDLTLKKTTAMVMGANSTGIDLDEFVSKCILFMQHNGYVDNDDPAHTQAASTQAHARRQARRANVDSDDEQEDTGDALAWDILGERACFGNNRRPPVPGFLLGPLSVQKRVRATQTQRRARLRRDPQSERRPESLEAEDIQRPENSNLVTLVKKIRGELTSVLERRIDAVDEELSNYPGEPPEDVIEDVKEKHGITQIGEEDPSMSLFEFAINPQSFGQTVENLFYTSFLIREGSVRVGKDKHGLPVICPSESRGLNEQGAKNVSRHQAVFSIDYPTWQKLIEAFDLREPVIAHRQEEQPTQTVRGWYG</sequence>
<keyword evidence="6 7" id="KW-0539">Nucleus</keyword>
<evidence type="ECO:0000256" key="2">
    <source>
        <dbReference type="ARBA" id="ARBA00008997"/>
    </source>
</evidence>
<feature type="domain" description="Non-structural maintenance of chromosome element 4 C-terminal" evidence="9">
    <location>
        <begin position="392"/>
        <end position="479"/>
    </location>
</feature>
<feature type="region of interest" description="Disordered" evidence="8">
    <location>
        <begin position="1"/>
        <end position="127"/>
    </location>
</feature>